<comment type="caution">
    <text evidence="3">The sequence shown here is derived from an EMBL/GenBank/DDBJ whole genome shotgun (WGS) entry which is preliminary data.</text>
</comment>
<evidence type="ECO:0000256" key="1">
    <source>
        <dbReference type="SAM" id="MobiDB-lite"/>
    </source>
</evidence>
<organism evidence="3 4">
    <name type="scientific">Tabrizicola oligotrophica</name>
    <dbReference type="NCBI Taxonomy" id="2710650"/>
    <lineage>
        <taxon>Bacteria</taxon>
        <taxon>Pseudomonadati</taxon>
        <taxon>Pseudomonadota</taxon>
        <taxon>Alphaproteobacteria</taxon>
        <taxon>Rhodobacterales</taxon>
        <taxon>Paracoccaceae</taxon>
        <taxon>Tabrizicola</taxon>
    </lineage>
</organism>
<feature type="chain" id="PRO_5027058229" description="Aspartyl-trna synthetase" evidence="2">
    <location>
        <begin position="23"/>
        <end position="237"/>
    </location>
</feature>
<evidence type="ECO:0000256" key="2">
    <source>
        <dbReference type="SAM" id="SignalP"/>
    </source>
</evidence>
<feature type="signal peptide" evidence="2">
    <location>
        <begin position="1"/>
        <end position="22"/>
    </location>
</feature>
<name>A0A6M0QSN1_9RHOB</name>
<accession>A0A6M0QSN1</accession>
<evidence type="ECO:0000313" key="3">
    <source>
        <dbReference type="EMBL" id="NEY90448.1"/>
    </source>
</evidence>
<dbReference type="EMBL" id="JAAIVJ010000004">
    <property type="protein sequence ID" value="NEY90448.1"/>
    <property type="molecule type" value="Genomic_DNA"/>
</dbReference>
<feature type="region of interest" description="Disordered" evidence="1">
    <location>
        <begin position="28"/>
        <end position="102"/>
    </location>
</feature>
<keyword evidence="4" id="KW-1185">Reference proteome</keyword>
<dbReference type="InterPro" id="IPR010466">
    <property type="entry name" value="DUF1058"/>
</dbReference>
<keyword evidence="2" id="KW-0732">Signal</keyword>
<dbReference type="Proteomes" id="UP000477782">
    <property type="component" value="Unassembled WGS sequence"/>
</dbReference>
<sequence length="237" mass="24761">MAGIRGIGAILALVIGAWPAAAQVSGEATATLSAPAPVDTSLAGLATSPRPRPRPGTDLDGVAAAAEAAPAAAAETPGPATEASAAKPAKPPRDPSKGAVTNLPIPRFVSLKGNEGNARRGPSLTHRIDWVFTTTGMPLRVTAEHENWRRVEDAEGMGGWVHYALLSGVRSALVSADMAEFRVKPDPEALVVFQAERGVVGRLVECQPDWCRMNVQGEKGWIEKSALWGVLPGEVLE</sequence>
<proteinExistence type="predicted"/>
<protein>
    <recommendedName>
        <fullName evidence="5">Aspartyl-trna synthetase</fullName>
    </recommendedName>
</protein>
<dbReference type="RefSeq" id="WP_164624918.1">
    <property type="nucleotide sequence ID" value="NZ_JAAIVJ010000004.1"/>
</dbReference>
<gene>
    <name evidence="3" type="ORF">G4Z14_09075</name>
</gene>
<evidence type="ECO:0000313" key="4">
    <source>
        <dbReference type="Proteomes" id="UP000477782"/>
    </source>
</evidence>
<reference evidence="3 4" key="1">
    <citation type="submission" date="2020-02" db="EMBL/GenBank/DDBJ databases">
        <authorList>
            <person name="Chen W.-M."/>
        </authorList>
    </citation>
    <scope>NUCLEOTIDE SEQUENCE [LARGE SCALE GENOMIC DNA]</scope>
    <source>
        <strain evidence="3 4">KMS-5</strain>
    </source>
</reference>
<dbReference type="AlphaFoldDB" id="A0A6M0QSN1"/>
<feature type="compositionally biased region" description="Low complexity" evidence="1">
    <location>
        <begin position="63"/>
        <end position="86"/>
    </location>
</feature>
<evidence type="ECO:0008006" key="5">
    <source>
        <dbReference type="Google" id="ProtNLM"/>
    </source>
</evidence>
<dbReference type="Pfam" id="PF06347">
    <property type="entry name" value="SH3_4"/>
    <property type="match status" value="2"/>
</dbReference>